<reference evidence="9" key="1">
    <citation type="submission" date="2015-10" db="EMBL/GenBank/DDBJ databases">
        <authorList>
            <person name="Gilbert D.G."/>
        </authorList>
    </citation>
    <scope>NUCLEOTIDE SEQUENCE</scope>
</reference>
<evidence type="ECO:0000256" key="5">
    <source>
        <dbReference type="ARBA" id="ARBA00023267"/>
    </source>
</evidence>
<dbReference type="AlphaFoldDB" id="A0A160TWL3"/>
<dbReference type="InterPro" id="IPR011761">
    <property type="entry name" value="ATP-grasp"/>
</dbReference>
<comment type="cofactor">
    <cofactor evidence="1">
        <name>biotin</name>
        <dbReference type="ChEBI" id="CHEBI:57586"/>
    </cofactor>
</comment>
<sequence length="668" mass="73276">MLRTVLVANRGEIACRIIQTAKRVGLRTVAVYSEADIRARHVEMADEAINIGPAPVAESYLNPNRILDAARSSASDTIHPGYGFLSENAAFARDCETAGMIFVGPHVHTIETMSDKAQARQVAEQTGVPVLAGIRSEDQSVAGLVSTGSILGFPLIIKPVSGGGGKGMHVARTPAELQVLIPTSQREAQTAFGDERLLLERYLDQPRHIEVQIFGDQHGNVVHMFERDCSLQRRHQKVIEEAPAQNLRPELRTQLTEAAVAIAKAISYCGAGTVEFLVSGDEFFFMEMNTRLQVEHPVTEMITGIDLVEWQFKVAAGEHLPCKQNQILCLGHSVEARLYAEEIQNGFLPSAGDLLWLRFPPNNEHVRVDTGVKMGDTIGIHYDPMIAKLIVHDCEPRRSWQRLTQALQHCGVAGLGTNLPLLRGLSSHTAVRRADTDTEFIERNANEFVDANPTDVDAASALAAFYLWRNDPFCQTYHRRGDADSPWSSASGWRLNLPPELRFNFEINGIAREVVGKANGNTLDSQIEDRCYQVFESMTPGEDLFIVLDGQMLRGTALMSGHNLLVGVNGLFFTVFDSQSAQSSQIDQNSGTVQATMTGRVIQILAKPGDQVVKGDPIVVLEAMKMEHSLTAPVTGHVRTLDTNLDQLVEQGLIVATIDPEPTPLSES</sequence>
<dbReference type="PANTHER" id="PTHR18866">
    <property type="entry name" value="CARBOXYLASE:PYRUVATE/ACETYL-COA/PROPIONYL-COA CARBOXYLASE"/>
    <property type="match status" value="1"/>
</dbReference>
<dbReference type="Pfam" id="PF02785">
    <property type="entry name" value="Biotin_carb_C"/>
    <property type="match status" value="1"/>
</dbReference>
<dbReference type="Gene3D" id="3.40.50.20">
    <property type="match status" value="1"/>
</dbReference>
<dbReference type="Gene3D" id="3.30.470.20">
    <property type="entry name" value="ATP-grasp fold, B domain"/>
    <property type="match status" value="1"/>
</dbReference>
<evidence type="ECO:0000256" key="3">
    <source>
        <dbReference type="ARBA" id="ARBA00022741"/>
    </source>
</evidence>
<evidence type="ECO:0000259" key="7">
    <source>
        <dbReference type="PROSITE" id="PS50975"/>
    </source>
</evidence>
<feature type="domain" description="Biotin carboxylation" evidence="8">
    <location>
        <begin position="1"/>
        <end position="446"/>
    </location>
</feature>
<dbReference type="Pfam" id="PF00364">
    <property type="entry name" value="Biotin_lipoyl"/>
    <property type="match status" value="1"/>
</dbReference>
<proteinExistence type="predicted"/>
<dbReference type="InterPro" id="IPR013815">
    <property type="entry name" value="ATP_grasp_subdomain_1"/>
</dbReference>
<dbReference type="PROSITE" id="PS00188">
    <property type="entry name" value="BIOTIN"/>
    <property type="match status" value="1"/>
</dbReference>
<dbReference type="Gene3D" id="2.40.50.100">
    <property type="match status" value="1"/>
</dbReference>
<dbReference type="EC" id="6.4.1.4" evidence="9"/>
<evidence type="ECO:0000256" key="2">
    <source>
        <dbReference type="ARBA" id="ARBA00022598"/>
    </source>
</evidence>
<dbReference type="InterPro" id="IPR011764">
    <property type="entry name" value="Biotin_carboxylation_dom"/>
</dbReference>
<evidence type="ECO:0000256" key="1">
    <source>
        <dbReference type="ARBA" id="ARBA00001953"/>
    </source>
</evidence>
<dbReference type="EMBL" id="CZRL01000106">
    <property type="protein sequence ID" value="CUS54877.1"/>
    <property type="molecule type" value="Genomic_DNA"/>
</dbReference>
<dbReference type="Gene3D" id="3.30.700.40">
    <property type="match status" value="1"/>
</dbReference>
<evidence type="ECO:0000313" key="9">
    <source>
        <dbReference type="EMBL" id="CUS54877.1"/>
    </source>
</evidence>
<dbReference type="PROSITE" id="PS50975">
    <property type="entry name" value="ATP_GRASP"/>
    <property type="match status" value="1"/>
</dbReference>
<dbReference type="SUPFAM" id="SSF51246">
    <property type="entry name" value="Rudiment single hybrid motif"/>
    <property type="match status" value="1"/>
</dbReference>
<dbReference type="CDD" id="cd06850">
    <property type="entry name" value="biotinyl_domain"/>
    <property type="match status" value="1"/>
</dbReference>
<keyword evidence="2 9" id="KW-0436">Ligase</keyword>
<dbReference type="InterPro" id="IPR011053">
    <property type="entry name" value="Single_hybrid_motif"/>
</dbReference>
<dbReference type="FunFam" id="3.30.470.20:FF:000028">
    <property type="entry name" value="Methylcrotonoyl-CoA carboxylase subunit alpha, mitochondrial"/>
    <property type="match status" value="1"/>
</dbReference>
<dbReference type="PROSITE" id="PS00867">
    <property type="entry name" value="CPSASE_2"/>
    <property type="match status" value="1"/>
</dbReference>
<dbReference type="InterPro" id="IPR000089">
    <property type="entry name" value="Biotin_lipoyl"/>
</dbReference>
<dbReference type="SMART" id="SM00878">
    <property type="entry name" value="Biotin_carb_C"/>
    <property type="match status" value="1"/>
</dbReference>
<dbReference type="InterPro" id="IPR005479">
    <property type="entry name" value="CPAse_ATP-bd"/>
</dbReference>
<dbReference type="InterPro" id="IPR001882">
    <property type="entry name" value="Biotin_BS"/>
</dbReference>
<evidence type="ECO:0000259" key="8">
    <source>
        <dbReference type="PROSITE" id="PS50979"/>
    </source>
</evidence>
<gene>
    <name evidence="9" type="ORF">MGWOODY_XGa1867</name>
</gene>
<dbReference type="GO" id="GO:0004485">
    <property type="term" value="F:methylcrotonoyl-CoA carboxylase activity"/>
    <property type="evidence" value="ECO:0007669"/>
    <property type="project" value="UniProtKB-EC"/>
</dbReference>
<dbReference type="GO" id="GO:0005524">
    <property type="term" value="F:ATP binding"/>
    <property type="evidence" value="ECO:0007669"/>
    <property type="project" value="UniProtKB-KW"/>
</dbReference>
<name>A0A160TWL3_9ZZZZ</name>
<dbReference type="InterPro" id="IPR016185">
    <property type="entry name" value="PreATP-grasp_dom_sf"/>
</dbReference>
<evidence type="ECO:0000259" key="6">
    <source>
        <dbReference type="PROSITE" id="PS50968"/>
    </source>
</evidence>
<dbReference type="Pfam" id="PF02786">
    <property type="entry name" value="CPSase_L_D2"/>
    <property type="match status" value="1"/>
</dbReference>
<dbReference type="PROSITE" id="PS50968">
    <property type="entry name" value="BIOTINYL_LIPOYL"/>
    <property type="match status" value="1"/>
</dbReference>
<feature type="domain" description="Lipoyl-binding" evidence="6">
    <location>
        <begin position="584"/>
        <end position="659"/>
    </location>
</feature>
<keyword evidence="3" id="KW-0547">Nucleotide-binding</keyword>
<dbReference type="SUPFAM" id="SSF52440">
    <property type="entry name" value="PreATP-grasp domain"/>
    <property type="match status" value="1"/>
</dbReference>
<dbReference type="SUPFAM" id="SSF51230">
    <property type="entry name" value="Single hybrid motif"/>
    <property type="match status" value="1"/>
</dbReference>
<dbReference type="PROSITE" id="PS50979">
    <property type="entry name" value="BC"/>
    <property type="match status" value="1"/>
</dbReference>
<keyword evidence="4" id="KW-0067">ATP-binding</keyword>
<dbReference type="FunFam" id="3.40.50.20:FF:000010">
    <property type="entry name" value="Propionyl-CoA carboxylase subunit alpha"/>
    <property type="match status" value="1"/>
</dbReference>
<organism evidence="9">
    <name type="scientific">hydrothermal vent metagenome</name>
    <dbReference type="NCBI Taxonomy" id="652676"/>
    <lineage>
        <taxon>unclassified sequences</taxon>
        <taxon>metagenomes</taxon>
        <taxon>ecological metagenomes</taxon>
    </lineage>
</organism>
<dbReference type="PANTHER" id="PTHR18866:SF33">
    <property type="entry name" value="METHYLCROTONOYL-COA CARBOXYLASE SUBUNIT ALPHA, MITOCHONDRIAL-RELATED"/>
    <property type="match status" value="1"/>
</dbReference>
<accession>A0A160TWL3</accession>
<dbReference type="InterPro" id="IPR005481">
    <property type="entry name" value="BC-like_N"/>
</dbReference>
<feature type="domain" description="ATP-grasp" evidence="7">
    <location>
        <begin position="120"/>
        <end position="316"/>
    </location>
</feature>
<keyword evidence="5" id="KW-0092">Biotin</keyword>
<evidence type="ECO:0000256" key="4">
    <source>
        <dbReference type="ARBA" id="ARBA00022840"/>
    </source>
</evidence>
<dbReference type="InterPro" id="IPR011054">
    <property type="entry name" value="Rudment_hybrid_motif"/>
</dbReference>
<protein>
    <submittedName>
        <fullName evidence="9">Methylcrotonyl-CoA carboxylase biotin-containing subunit</fullName>
        <ecNumber evidence="9">6.4.1.4</ecNumber>
    </submittedName>
</protein>
<dbReference type="InterPro" id="IPR050856">
    <property type="entry name" value="Biotin_carboxylase_complex"/>
</dbReference>
<dbReference type="InterPro" id="IPR005482">
    <property type="entry name" value="Biotin_COase_C"/>
</dbReference>
<dbReference type="Gene3D" id="3.30.1490.20">
    <property type="entry name" value="ATP-grasp fold, A domain"/>
    <property type="match status" value="1"/>
</dbReference>
<dbReference type="SUPFAM" id="SSF56059">
    <property type="entry name" value="Glutathione synthetase ATP-binding domain-like"/>
    <property type="match status" value="1"/>
</dbReference>
<dbReference type="GO" id="GO:0046872">
    <property type="term" value="F:metal ion binding"/>
    <property type="evidence" value="ECO:0007669"/>
    <property type="project" value="InterPro"/>
</dbReference>
<dbReference type="Pfam" id="PF00289">
    <property type="entry name" value="Biotin_carb_N"/>
    <property type="match status" value="1"/>
</dbReference>